<dbReference type="AlphaFoldDB" id="A0A0V8AR74"/>
<dbReference type="PATRIC" id="fig|1360.114.peg.1264"/>
<keyword evidence="3" id="KW-1003">Cell membrane</keyword>
<keyword evidence="6" id="KW-0472">Membrane</keyword>
<dbReference type="InterPro" id="IPR020846">
    <property type="entry name" value="MFS_dom"/>
</dbReference>
<evidence type="ECO:0000313" key="9">
    <source>
        <dbReference type="Proteomes" id="UP000053719"/>
    </source>
</evidence>
<evidence type="ECO:0000313" key="8">
    <source>
        <dbReference type="EMBL" id="KSU19313.1"/>
    </source>
</evidence>
<dbReference type="CDD" id="cd17329">
    <property type="entry name" value="MFS_MdtH_MDR_like"/>
    <property type="match status" value="1"/>
</dbReference>
<dbReference type="InterPro" id="IPR050171">
    <property type="entry name" value="MFS_Transporters"/>
</dbReference>
<accession>A0A0V8AR74</accession>
<evidence type="ECO:0000256" key="6">
    <source>
        <dbReference type="ARBA" id="ARBA00023136"/>
    </source>
</evidence>
<dbReference type="InterPro" id="IPR036259">
    <property type="entry name" value="MFS_trans_sf"/>
</dbReference>
<comment type="subcellular location">
    <subcellularLocation>
        <location evidence="1">Cell membrane</location>
        <topology evidence="1">Multi-pass membrane protein</topology>
    </subcellularLocation>
</comment>
<gene>
    <name evidence="8" type="ORF">M20_2076</name>
</gene>
<dbReference type="Proteomes" id="UP000053719">
    <property type="component" value="Unassembled WGS sequence"/>
</dbReference>
<dbReference type="EMBL" id="LKLU01000112">
    <property type="protein sequence ID" value="KSU19313.1"/>
    <property type="molecule type" value="Genomic_DNA"/>
</dbReference>
<feature type="domain" description="Major facilitator superfamily (MFS) profile" evidence="7">
    <location>
        <begin position="27"/>
        <end position="414"/>
    </location>
</feature>
<dbReference type="GO" id="GO:0005886">
    <property type="term" value="C:plasma membrane"/>
    <property type="evidence" value="ECO:0007669"/>
    <property type="project" value="UniProtKB-SubCell"/>
</dbReference>
<evidence type="ECO:0000256" key="5">
    <source>
        <dbReference type="ARBA" id="ARBA00022989"/>
    </source>
</evidence>
<dbReference type="PANTHER" id="PTHR23517:SF3">
    <property type="entry name" value="INTEGRAL MEMBRANE TRANSPORT PROTEIN"/>
    <property type="match status" value="1"/>
</dbReference>
<keyword evidence="4" id="KW-0812">Transmembrane</keyword>
<evidence type="ECO:0000256" key="4">
    <source>
        <dbReference type="ARBA" id="ARBA00022692"/>
    </source>
</evidence>
<proteinExistence type="predicted"/>
<evidence type="ECO:0000259" key="7">
    <source>
        <dbReference type="PROSITE" id="PS50850"/>
    </source>
</evidence>
<reference evidence="9" key="1">
    <citation type="submission" date="2015-10" db="EMBL/GenBank/DDBJ databases">
        <title>Draft Genome Sequences of 11 Lactococcus lactis subspecies cremoris strains.</title>
        <authorList>
            <person name="Wels M."/>
            <person name="Backus L."/>
            <person name="Boekhorst J."/>
            <person name="Dijkstra A."/>
            <person name="Beerthuizen M."/>
            <person name="Kelly W."/>
            <person name="Siezen R."/>
            <person name="Bachmann H."/>
            <person name="Van Hijum S."/>
        </authorList>
    </citation>
    <scope>NUCLEOTIDE SEQUENCE [LARGE SCALE GENOMIC DNA]</scope>
    <source>
        <strain evidence="9">M20</strain>
    </source>
</reference>
<dbReference type="Pfam" id="PF07690">
    <property type="entry name" value="MFS_1"/>
    <property type="match status" value="1"/>
</dbReference>
<dbReference type="PROSITE" id="PS50850">
    <property type="entry name" value="MFS"/>
    <property type="match status" value="1"/>
</dbReference>
<name>A0A0V8AR74_LACLL</name>
<dbReference type="GO" id="GO:0022857">
    <property type="term" value="F:transmembrane transporter activity"/>
    <property type="evidence" value="ECO:0007669"/>
    <property type="project" value="InterPro"/>
</dbReference>
<dbReference type="Gene3D" id="1.20.1250.20">
    <property type="entry name" value="MFS general substrate transporter like domains"/>
    <property type="match status" value="1"/>
</dbReference>
<dbReference type="PANTHER" id="PTHR23517">
    <property type="entry name" value="RESISTANCE PROTEIN MDTM, PUTATIVE-RELATED-RELATED"/>
    <property type="match status" value="1"/>
</dbReference>
<dbReference type="SUPFAM" id="SSF103473">
    <property type="entry name" value="MFS general substrate transporter"/>
    <property type="match status" value="1"/>
</dbReference>
<keyword evidence="5" id="KW-1133">Transmembrane helix</keyword>
<evidence type="ECO:0000256" key="3">
    <source>
        <dbReference type="ARBA" id="ARBA00022475"/>
    </source>
</evidence>
<organism evidence="8 9">
    <name type="scientific">Lactococcus lactis subsp. lactis</name>
    <name type="common">Streptococcus lactis</name>
    <dbReference type="NCBI Taxonomy" id="1360"/>
    <lineage>
        <taxon>Bacteria</taxon>
        <taxon>Bacillati</taxon>
        <taxon>Bacillota</taxon>
        <taxon>Bacilli</taxon>
        <taxon>Lactobacillales</taxon>
        <taxon>Streptococcaceae</taxon>
        <taxon>Lactococcus</taxon>
    </lineage>
</organism>
<evidence type="ECO:0000256" key="2">
    <source>
        <dbReference type="ARBA" id="ARBA00022448"/>
    </source>
</evidence>
<protein>
    <submittedName>
        <fullName evidence="8">Integral membrane protein transport and binding protein multidrug resistance</fullName>
    </submittedName>
</protein>
<dbReference type="InterPro" id="IPR011701">
    <property type="entry name" value="MFS"/>
</dbReference>
<evidence type="ECO:0000256" key="1">
    <source>
        <dbReference type="ARBA" id="ARBA00004651"/>
    </source>
</evidence>
<sequence>MKRSQDRFFIKKTERNKMKDFFGLHPTLKIRLIMNFFGTLCFSTVGGSMTIYYNKYMGAGITGLLLVISSVMVFLVGLYAGHLSDVQGRRPVMIFSTAITGFGGALATFANSSFYFNPWVTFLGFLIINFGFGFFNTASQAMIVDLTTSENRRVVYSIQYWIINFAIMIGSGLSGWFFRDYLVWLLLAITIEEIVSCLVVIFWIDESFNPDTQQHKQESNIIKAYFTVAKDRIFMYYLFASVFIAMIFNQIDYYLPVHLSDSFRTARIFGIEVYGQRMLTIFLMVNTLVIVLFMGRVNKLTKNWSRSSGISIGIILQGLGFMIAFLGHDLTWELIAALVATIGEMILVPFSQALRADLMDGDQVGTYTGAFSVTQPIASVLSGILVSLSSLYGNIGMTIFMFFIIVLGVLPSLRAIRMHESHS</sequence>
<keyword evidence="2" id="KW-0813">Transport</keyword>
<comment type="caution">
    <text evidence="8">The sequence shown here is derived from an EMBL/GenBank/DDBJ whole genome shotgun (WGS) entry which is preliminary data.</text>
</comment>